<dbReference type="InterPro" id="IPR001543">
    <property type="entry name" value="FliN-like_C"/>
</dbReference>
<evidence type="ECO:0000256" key="1">
    <source>
        <dbReference type="ARBA" id="ARBA00009226"/>
    </source>
</evidence>
<reference evidence="4" key="1">
    <citation type="submission" date="2016-10" db="EMBL/GenBank/DDBJ databases">
        <authorList>
            <person name="Varghese N."/>
            <person name="Submissions S."/>
        </authorList>
    </citation>
    <scope>NUCLEOTIDE SEQUENCE [LARGE SCALE GENOMIC DNA]</scope>
    <source>
        <strain evidence="4">DSM 5918</strain>
    </source>
</reference>
<dbReference type="PANTHER" id="PTHR30034">
    <property type="entry name" value="FLAGELLAR MOTOR SWITCH PROTEIN FLIM"/>
    <property type="match status" value="1"/>
</dbReference>
<evidence type="ECO:0000313" key="3">
    <source>
        <dbReference type="EMBL" id="SFJ22522.1"/>
    </source>
</evidence>
<dbReference type="STRING" id="52560.SAMN04488082_10244"/>
<comment type="similarity">
    <text evidence="1">Belongs to the FliN/MopA/SpaO family.</text>
</comment>
<organism evidence="3 4">
    <name type="scientific">Desulfomicrobium apsheronum</name>
    <dbReference type="NCBI Taxonomy" id="52560"/>
    <lineage>
        <taxon>Bacteria</taxon>
        <taxon>Pseudomonadati</taxon>
        <taxon>Thermodesulfobacteriota</taxon>
        <taxon>Desulfovibrionia</taxon>
        <taxon>Desulfovibrionales</taxon>
        <taxon>Desulfomicrobiaceae</taxon>
        <taxon>Desulfomicrobium</taxon>
    </lineage>
</organism>
<dbReference type="GO" id="GO:0071978">
    <property type="term" value="P:bacterial-type flagellum-dependent swarming motility"/>
    <property type="evidence" value="ECO:0007669"/>
    <property type="project" value="TreeGrafter"/>
</dbReference>
<dbReference type="RefSeq" id="WP_177192982.1">
    <property type="nucleotide sequence ID" value="NZ_FORX01000002.1"/>
</dbReference>
<evidence type="ECO:0000259" key="2">
    <source>
        <dbReference type="Pfam" id="PF01052"/>
    </source>
</evidence>
<dbReference type="GO" id="GO:0050918">
    <property type="term" value="P:positive chemotaxis"/>
    <property type="evidence" value="ECO:0007669"/>
    <property type="project" value="TreeGrafter"/>
</dbReference>
<dbReference type="Pfam" id="PF01052">
    <property type="entry name" value="FliMN_C"/>
    <property type="match status" value="1"/>
</dbReference>
<sequence length="375" mass="39749">MPEHTSAVYAPPRLDPLQAHVDNMLLTREQPWAVAVGHRPATLRAVPAPFPFTVMGSLRLHCAGSTWRVELGDTDFIRRHPAIAEVPLWTDLPEAVRLAVLDLILGSLLEPLQQLMGNAVTLGEATLEPDETKNDDPAAFVHLILEFSDAEHDDAPVPLRVAIPDRQSALLLCDRLAELPVRGAGQGAEEHPDLPIAMCVDAGSMRISIDELSTLEQGDILLPPDYQGAQGRIMLRPCPPATGQAKSPGGAAGVLCTVNDTQATVVNAVSNSQEIPMTTTDPSATTSPAEDQAGLDVGGIDVELCFELERRTMTVADLAAFVPGYTFTLGCDPLSPVSLRINGAVVGTGRLVDINGVLGVQVDSLARKGGQDGRG</sequence>
<feature type="domain" description="Flagellar motor switch protein FliN-like C-terminal" evidence="2">
    <location>
        <begin position="298"/>
        <end position="365"/>
    </location>
</feature>
<accession>A0A1I3PLY9</accession>
<dbReference type="InterPro" id="IPR013385">
    <property type="entry name" value="T3SS_SpaO/YscQ/SpaO"/>
</dbReference>
<proteinExistence type="inferred from homology"/>
<dbReference type="EMBL" id="FORX01000002">
    <property type="protein sequence ID" value="SFJ22522.1"/>
    <property type="molecule type" value="Genomic_DNA"/>
</dbReference>
<dbReference type="Gene3D" id="2.30.330.10">
    <property type="entry name" value="SpoA-like"/>
    <property type="match status" value="1"/>
</dbReference>
<name>A0A1I3PLY9_9BACT</name>
<dbReference type="AlphaFoldDB" id="A0A1I3PLY9"/>
<dbReference type="Proteomes" id="UP000198635">
    <property type="component" value="Unassembled WGS sequence"/>
</dbReference>
<dbReference type="PANTHER" id="PTHR30034:SF6">
    <property type="entry name" value="YOP PROTEINS TRANSLOCATION PROTEIN Q"/>
    <property type="match status" value="1"/>
</dbReference>
<gene>
    <name evidence="3" type="ORF">SAMN04488082_10244</name>
</gene>
<dbReference type="GO" id="GO:0030254">
    <property type="term" value="P:protein secretion by the type III secretion system"/>
    <property type="evidence" value="ECO:0007669"/>
    <property type="project" value="InterPro"/>
</dbReference>
<keyword evidence="4" id="KW-1185">Reference proteome</keyword>
<protein>
    <submittedName>
        <fullName evidence="3">Type III secretion protein Q</fullName>
    </submittedName>
</protein>
<dbReference type="SUPFAM" id="SSF101801">
    <property type="entry name" value="Surface presentation of antigens (SPOA)"/>
    <property type="match status" value="1"/>
</dbReference>
<dbReference type="InterPro" id="IPR036429">
    <property type="entry name" value="SpoA-like_sf"/>
</dbReference>
<evidence type="ECO:0000313" key="4">
    <source>
        <dbReference type="Proteomes" id="UP000198635"/>
    </source>
</evidence>
<dbReference type="NCBIfam" id="TIGR02551">
    <property type="entry name" value="SpaO_YscQ"/>
    <property type="match status" value="1"/>
</dbReference>